<dbReference type="PROSITE" id="PS50097">
    <property type="entry name" value="BTB"/>
    <property type="match status" value="1"/>
</dbReference>
<feature type="domain" description="BTB" evidence="1">
    <location>
        <begin position="149"/>
        <end position="216"/>
    </location>
</feature>
<evidence type="ECO:0000313" key="3">
    <source>
        <dbReference type="Proteomes" id="UP000807504"/>
    </source>
</evidence>
<dbReference type="PANTHER" id="PTHR24413">
    <property type="entry name" value="SPECKLE-TYPE POZ PROTEIN"/>
    <property type="match status" value="1"/>
</dbReference>
<organism evidence="2 3">
    <name type="scientific">Argiope bruennichi</name>
    <name type="common">Wasp spider</name>
    <name type="synonym">Aranea bruennichi</name>
    <dbReference type="NCBI Taxonomy" id="94029"/>
    <lineage>
        <taxon>Eukaryota</taxon>
        <taxon>Metazoa</taxon>
        <taxon>Ecdysozoa</taxon>
        <taxon>Arthropoda</taxon>
        <taxon>Chelicerata</taxon>
        <taxon>Arachnida</taxon>
        <taxon>Araneae</taxon>
        <taxon>Araneomorphae</taxon>
        <taxon>Entelegynae</taxon>
        <taxon>Araneoidea</taxon>
        <taxon>Araneidae</taxon>
        <taxon>Argiope</taxon>
    </lineage>
</organism>
<name>A0A8T0EE21_ARGBR</name>
<dbReference type="Pfam" id="PF00651">
    <property type="entry name" value="BTB"/>
    <property type="match status" value="1"/>
</dbReference>
<protein>
    <submittedName>
        <fullName evidence="2">TD and POZ domain-containing protein 1</fullName>
    </submittedName>
</protein>
<dbReference type="InterPro" id="IPR011333">
    <property type="entry name" value="SKP1/BTB/POZ_sf"/>
</dbReference>
<evidence type="ECO:0000313" key="2">
    <source>
        <dbReference type="EMBL" id="KAF8770255.1"/>
    </source>
</evidence>
<gene>
    <name evidence="2" type="ORF">HNY73_017811</name>
</gene>
<keyword evidence="3" id="KW-1185">Reference proteome</keyword>
<reference evidence="2" key="1">
    <citation type="journal article" date="2020" name="bioRxiv">
        <title>Chromosome-level reference genome of the European wasp spider Argiope bruennichi: a resource for studies on range expansion and evolutionary adaptation.</title>
        <authorList>
            <person name="Sheffer M.M."/>
            <person name="Hoppe A."/>
            <person name="Krehenwinkel H."/>
            <person name="Uhl G."/>
            <person name="Kuss A.W."/>
            <person name="Jensen L."/>
            <person name="Jensen C."/>
            <person name="Gillespie R.G."/>
            <person name="Hoff K.J."/>
            <person name="Prost S."/>
        </authorList>
    </citation>
    <scope>NUCLEOTIDE SEQUENCE</scope>
</reference>
<dbReference type="AlphaFoldDB" id="A0A8T0EE21"/>
<sequence>MHFELFVIEGELSEEKVRFAVTPNNEIIRISSFQLFVVDVFKNLIECSQDEFWYIDPNGRKEFLLFLTKKKLMEKKKEYLPNDVLSLQCEFSFTSGIVFQETNKIIAFSPSIESTEQENRRLQDEKDLPVPKGILIDNLKSMLNNSCFSDVKLRTNGQVYFAHKCILSSRSTVFEAMFSNDMKEKMNDCVDIEDLNDDTVLRMLRYIYSAEVEELEWDSAAELYEAADKYQLLDLNGICSCYLKDNLQPSNACATLVLADLHQDEELRCFARDFILRHGKDINSEEWEKLLSSNLKLAAEMMRLKFQE</sequence>
<dbReference type="CDD" id="cd18186">
    <property type="entry name" value="BTB_POZ_ZBTB_KLHL-like"/>
    <property type="match status" value="1"/>
</dbReference>
<proteinExistence type="predicted"/>
<dbReference type="SUPFAM" id="SSF54695">
    <property type="entry name" value="POZ domain"/>
    <property type="match status" value="1"/>
</dbReference>
<reference evidence="2" key="2">
    <citation type="submission" date="2020-06" db="EMBL/GenBank/DDBJ databases">
        <authorList>
            <person name="Sheffer M."/>
        </authorList>
    </citation>
    <scope>NUCLEOTIDE SEQUENCE</scope>
</reference>
<dbReference type="Proteomes" id="UP000807504">
    <property type="component" value="Unassembled WGS sequence"/>
</dbReference>
<dbReference type="Gene3D" id="1.25.40.420">
    <property type="match status" value="1"/>
</dbReference>
<dbReference type="SMART" id="SM00225">
    <property type="entry name" value="BTB"/>
    <property type="match status" value="1"/>
</dbReference>
<accession>A0A8T0EE21</accession>
<dbReference type="EMBL" id="JABXBU010002228">
    <property type="protein sequence ID" value="KAF8770255.1"/>
    <property type="molecule type" value="Genomic_DNA"/>
</dbReference>
<dbReference type="Gene3D" id="3.30.710.10">
    <property type="entry name" value="Potassium Channel Kv1.1, Chain A"/>
    <property type="match status" value="1"/>
</dbReference>
<evidence type="ECO:0000259" key="1">
    <source>
        <dbReference type="PROSITE" id="PS50097"/>
    </source>
</evidence>
<dbReference type="InterPro" id="IPR000210">
    <property type="entry name" value="BTB/POZ_dom"/>
</dbReference>
<comment type="caution">
    <text evidence="2">The sequence shown here is derived from an EMBL/GenBank/DDBJ whole genome shotgun (WGS) entry which is preliminary data.</text>
</comment>